<accession>A0ABY1HMP6</accession>
<evidence type="ECO:0000256" key="1">
    <source>
        <dbReference type="SAM" id="Phobius"/>
    </source>
</evidence>
<name>A0ABY1HMP6_9GAMM</name>
<feature type="transmembrane region" description="Helical" evidence="1">
    <location>
        <begin position="35"/>
        <end position="58"/>
    </location>
</feature>
<gene>
    <name evidence="2" type="ORF">MT2528_4759</name>
</gene>
<organism evidence="2 3">
    <name type="scientific">Moritella viscosa</name>
    <dbReference type="NCBI Taxonomy" id="80854"/>
    <lineage>
        <taxon>Bacteria</taxon>
        <taxon>Pseudomonadati</taxon>
        <taxon>Pseudomonadota</taxon>
        <taxon>Gammaproteobacteria</taxon>
        <taxon>Alteromonadales</taxon>
        <taxon>Moritellaceae</taxon>
        <taxon>Moritella</taxon>
    </lineage>
</organism>
<protein>
    <submittedName>
        <fullName evidence="2">Pilot protein MxiM</fullName>
    </submittedName>
</protein>
<sequence>MPLLNGPIVGIMPFVNGNTVSQFKLAKVKGIFMAFYYYAILAVFMMLMPCLFFVNGIINYNRNSN</sequence>
<reference evidence="2 3" key="1">
    <citation type="submission" date="2016-11" db="EMBL/GenBank/DDBJ databases">
        <authorList>
            <person name="Klemetsen T."/>
        </authorList>
    </citation>
    <scope>NUCLEOTIDE SEQUENCE [LARGE SCALE GENOMIC DNA]</scope>
    <source>
        <strain evidence="2">MT 2528</strain>
    </source>
</reference>
<dbReference type="RefSeq" id="WP_045109454.1">
    <property type="nucleotide sequence ID" value="NZ_CAWQZC010000047.1"/>
</dbReference>
<evidence type="ECO:0000313" key="3">
    <source>
        <dbReference type="Proteomes" id="UP000182660"/>
    </source>
</evidence>
<dbReference type="GeneID" id="61298400"/>
<keyword evidence="3" id="KW-1185">Reference proteome</keyword>
<proteinExistence type="predicted"/>
<dbReference type="EMBL" id="FPLJ01000145">
    <property type="protein sequence ID" value="SGZ04148.1"/>
    <property type="molecule type" value="Genomic_DNA"/>
</dbReference>
<keyword evidence="1" id="KW-0812">Transmembrane</keyword>
<comment type="caution">
    <text evidence="2">The sequence shown here is derived from an EMBL/GenBank/DDBJ whole genome shotgun (WGS) entry which is preliminary data.</text>
</comment>
<dbReference type="Proteomes" id="UP000182660">
    <property type="component" value="Unassembled WGS sequence"/>
</dbReference>
<evidence type="ECO:0000313" key="2">
    <source>
        <dbReference type="EMBL" id="SGZ04148.1"/>
    </source>
</evidence>
<keyword evidence="1" id="KW-1133">Transmembrane helix</keyword>
<keyword evidence="1" id="KW-0472">Membrane</keyword>